<dbReference type="SUPFAM" id="SSF52402">
    <property type="entry name" value="Adenine nucleotide alpha hydrolases-like"/>
    <property type="match status" value="1"/>
</dbReference>
<dbReference type="Gene3D" id="3.30.565.10">
    <property type="entry name" value="Histidine kinase-like ATPase, C-terminal domain"/>
    <property type="match status" value="1"/>
</dbReference>
<gene>
    <name evidence="15" type="primary">kdpD</name>
    <name evidence="15" type="ORF">Hsar01_01824</name>
</gene>
<dbReference type="PANTHER" id="PTHR45569">
    <property type="entry name" value="SENSOR PROTEIN KDPD"/>
    <property type="match status" value="1"/>
</dbReference>
<dbReference type="PROSITE" id="PS50109">
    <property type="entry name" value="HIS_KIN"/>
    <property type="match status" value="1"/>
</dbReference>
<evidence type="ECO:0000256" key="3">
    <source>
        <dbReference type="ARBA" id="ARBA00012438"/>
    </source>
</evidence>
<comment type="catalytic activity">
    <reaction evidence="1">
        <text>ATP + protein L-histidine = ADP + protein N-phospho-L-histidine.</text>
        <dbReference type="EC" id="2.7.13.3"/>
    </reaction>
</comment>
<keyword evidence="6 13" id="KW-0812">Transmembrane</keyword>
<dbReference type="PANTHER" id="PTHR45569:SF1">
    <property type="entry name" value="SENSOR PROTEIN KDPD"/>
    <property type="match status" value="1"/>
</dbReference>
<dbReference type="Pfam" id="PF13492">
    <property type="entry name" value="GAF_3"/>
    <property type="match status" value="1"/>
</dbReference>
<dbReference type="SUPFAM" id="SSF52540">
    <property type="entry name" value="P-loop containing nucleoside triphosphate hydrolases"/>
    <property type="match status" value="1"/>
</dbReference>
<evidence type="ECO:0000256" key="11">
    <source>
        <dbReference type="ARBA" id="ARBA00023012"/>
    </source>
</evidence>
<keyword evidence="7" id="KW-0547">Nucleotide-binding</keyword>
<keyword evidence="9" id="KW-0067">ATP-binding</keyword>
<evidence type="ECO:0000256" key="8">
    <source>
        <dbReference type="ARBA" id="ARBA00022777"/>
    </source>
</evidence>
<evidence type="ECO:0000256" key="4">
    <source>
        <dbReference type="ARBA" id="ARBA00022553"/>
    </source>
</evidence>
<dbReference type="Pfam" id="PF02702">
    <property type="entry name" value="KdpD"/>
    <property type="match status" value="1"/>
</dbReference>
<organism evidence="15 16">
    <name type="scientific">Haloferula sargassicola</name>
    <dbReference type="NCBI Taxonomy" id="490096"/>
    <lineage>
        <taxon>Bacteria</taxon>
        <taxon>Pseudomonadati</taxon>
        <taxon>Verrucomicrobiota</taxon>
        <taxon>Verrucomicrobiia</taxon>
        <taxon>Verrucomicrobiales</taxon>
        <taxon>Verrucomicrobiaceae</taxon>
        <taxon>Haloferula</taxon>
    </lineage>
</organism>
<dbReference type="InterPro" id="IPR004358">
    <property type="entry name" value="Sig_transdc_His_kin-like_C"/>
</dbReference>
<dbReference type="Pfam" id="PF13493">
    <property type="entry name" value="DUF4118"/>
    <property type="match status" value="1"/>
</dbReference>
<dbReference type="InterPro" id="IPR005467">
    <property type="entry name" value="His_kinase_dom"/>
</dbReference>
<evidence type="ECO:0000256" key="13">
    <source>
        <dbReference type="SAM" id="Phobius"/>
    </source>
</evidence>
<protein>
    <recommendedName>
        <fullName evidence="3">histidine kinase</fullName>
        <ecNumber evidence="3">2.7.13.3</ecNumber>
    </recommendedName>
</protein>
<dbReference type="Gene3D" id="1.20.120.620">
    <property type="entry name" value="Backbone structure of the membrane domain of e. Coli histidine kinase receptor kdpd"/>
    <property type="match status" value="1"/>
</dbReference>
<evidence type="ECO:0000256" key="12">
    <source>
        <dbReference type="ARBA" id="ARBA00023136"/>
    </source>
</evidence>
<dbReference type="InterPro" id="IPR052023">
    <property type="entry name" value="Histidine_kinase_KdpD"/>
</dbReference>
<keyword evidence="11" id="KW-0902">Two-component regulatory system</keyword>
<dbReference type="InterPro" id="IPR038318">
    <property type="entry name" value="KdpD_sf"/>
</dbReference>
<dbReference type="InterPro" id="IPR014729">
    <property type="entry name" value="Rossmann-like_a/b/a_fold"/>
</dbReference>
<dbReference type="InterPro" id="IPR003018">
    <property type="entry name" value="GAF"/>
</dbReference>
<dbReference type="EMBL" id="BAABRI010000009">
    <property type="protein sequence ID" value="GAA5482601.1"/>
    <property type="molecule type" value="Genomic_DNA"/>
</dbReference>
<comment type="caution">
    <text evidence="15">The sequence shown here is derived from an EMBL/GenBank/DDBJ whole genome shotgun (WGS) entry which is preliminary data.</text>
</comment>
<evidence type="ECO:0000256" key="1">
    <source>
        <dbReference type="ARBA" id="ARBA00000085"/>
    </source>
</evidence>
<dbReference type="InterPro" id="IPR025201">
    <property type="entry name" value="KdpD_TM"/>
</dbReference>
<dbReference type="SUPFAM" id="SSF47384">
    <property type="entry name" value="Homodimeric domain of signal transducing histidine kinase"/>
    <property type="match status" value="1"/>
</dbReference>
<dbReference type="SMART" id="SM00387">
    <property type="entry name" value="HATPase_c"/>
    <property type="match status" value="1"/>
</dbReference>
<keyword evidence="16" id="KW-1185">Reference proteome</keyword>
<feature type="domain" description="Histidine kinase" evidence="14">
    <location>
        <begin position="655"/>
        <end position="863"/>
    </location>
</feature>
<reference evidence="15 16" key="1">
    <citation type="submission" date="2024-02" db="EMBL/GenBank/DDBJ databases">
        <title>Haloferula sargassicola NBRC 104335.</title>
        <authorList>
            <person name="Ichikawa N."/>
            <person name="Katano-Makiyama Y."/>
            <person name="Hidaka K."/>
        </authorList>
    </citation>
    <scope>NUCLEOTIDE SEQUENCE [LARGE SCALE GENOMIC DNA]</scope>
    <source>
        <strain evidence="15 16">NBRC 104335</strain>
    </source>
</reference>
<dbReference type="InterPro" id="IPR027417">
    <property type="entry name" value="P-loop_NTPase"/>
</dbReference>
<feature type="transmembrane region" description="Helical" evidence="13">
    <location>
        <begin position="462"/>
        <end position="482"/>
    </location>
</feature>
<evidence type="ECO:0000256" key="7">
    <source>
        <dbReference type="ARBA" id="ARBA00022741"/>
    </source>
</evidence>
<dbReference type="InterPro" id="IPR036890">
    <property type="entry name" value="HATPase_C_sf"/>
</dbReference>
<keyword evidence="4" id="KW-0597">Phosphoprotein</keyword>
<dbReference type="Pfam" id="PF00512">
    <property type="entry name" value="HisKA"/>
    <property type="match status" value="1"/>
</dbReference>
<dbReference type="RefSeq" id="WP_353566738.1">
    <property type="nucleotide sequence ID" value="NZ_BAABRI010000009.1"/>
</dbReference>
<accession>A0ABP9UPJ1</accession>
<dbReference type="SUPFAM" id="SSF55874">
    <property type="entry name" value="ATPase domain of HSP90 chaperone/DNA topoisomerase II/histidine kinase"/>
    <property type="match status" value="1"/>
</dbReference>
<dbReference type="SUPFAM" id="SSF55781">
    <property type="entry name" value="GAF domain-like"/>
    <property type="match status" value="1"/>
</dbReference>
<dbReference type="Pfam" id="PF02518">
    <property type="entry name" value="HATPase_c"/>
    <property type="match status" value="1"/>
</dbReference>
<dbReference type="InterPro" id="IPR003852">
    <property type="entry name" value="Sig_transdc_His_kinase_KdpD_N"/>
</dbReference>
<evidence type="ECO:0000256" key="2">
    <source>
        <dbReference type="ARBA" id="ARBA00004141"/>
    </source>
</evidence>
<dbReference type="Gene3D" id="3.30.450.40">
    <property type="match status" value="1"/>
</dbReference>
<evidence type="ECO:0000259" key="14">
    <source>
        <dbReference type="PROSITE" id="PS50109"/>
    </source>
</evidence>
<dbReference type="EC" id="2.7.13.3" evidence="3"/>
<dbReference type="InterPro" id="IPR029016">
    <property type="entry name" value="GAF-like_dom_sf"/>
</dbReference>
<dbReference type="CDD" id="cd00082">
    <property type="entry name" value="HisKA"/>
    <property type="match status" value="1"/>
</dbReference>
<evidence type="ECO:0000256" key="6">
    <source>
        <dbReference type="ARBA" id="ARBA00022692"/>
    </source>
</evidence>
<evidence type="ECO:0000256" key="9">
    <source>
        <dbReference type="ARBA" id="ARBA00022840"/>
    </source>
</evidence>
<feature type="transmembrane region" description="Helical" evidence="13">
    <location>
        <begin position="386"/>
        <end position="407"/>
    </location>
</feature>
<evidence type="ECO:0000256" key="10">
    <source>
        <dbReference type="ARBA" id="ARBA00022989"/>
    </source>
</evidence>
<dbReference type="Gene3D" id="1.10.287.130">
    <property type="match status" value="1"/>
</dbReference>
<dbReference type="Gene3D" id="3.40.50.300">
    <property type="entry name" value="P-loop containing nucleotide triphosphate hydrolases"/>
    <property type="match status" value="1"/>
</dbReference>
<proteinExistence type="predicted"/>
<dbReference type="Gene3D" id="3.40.50.620">
    <property type="entry name" value="HUPs"/>
    <property type="match status" value="1"/>
</dbReference>
<keyword evidence="8" id="KW-0418">Kinase</keyword>
<sequence length="869" mass="93976">MTDASPHGRLKVFLGMCPGVGKTYAMLLAARALAEQGTDLVVGVVETHGRKETAALLEGLERQPMAKLPHRGTVLEEMDLDGLLARRPPVVLVDELAHSNAPGSRHPKRWQDVVELLEAGIDVLTTLNIQHLESRADIVRGICGVPVRETVPDSLLDRADSIELIDLSPRDLLRRLEEGKVYLGDRAQAAAANFFRPSHLTALRQLALRYTSERVGVDLHDIRSQRRHAPSWRVRERLLVAVGPSPFSPALIRRARAMAGALDAPWSAIAINTDETLSPDDAQRVSRHLALARELGAEASILEATDLVAGLLAAAREQGATQIVIGKSPRHRWRDHFRPPPALALLQSSGDIDVVAIEPGVLDETPAPPSTSSPPPAGRSATLREIAVAAIVAGVLAALGLLVFPWLGADNLALLLLCGVILGGLRFALPGTLTLALLSGLLWNFLFTEPFHSFEIHDPRDAIMFVALTIAALSIGSVASRLRRRERALSRQQSHHARLLEITGALTGPQSDPRTLGHCLETIMTLFRRPCALRLRDDATHELGPPHPAGRLELDPRDQAVAEWVFEKRQAAGHGTANLPEAAALHLPLQGRSFAMGVLSISPENGGLTFSDREILAAIAAQLGLALERDHLLRAIHHAEFLERSEQLRRSLLDHVSHELRTPVAIIGAALDALENEVPGRDLAPEMRAAHRRLRRVVDQLVESARLETGQVQPQPEWWDLLDLCETARERSQDDLTGHPFAIHIASGTPALVWLDGELTLAVLVNLLANAGQHTPAGTAIDLDAGLAEPDRLRFRVRDQGPGLADPARVFDRFHRGPHARPGGLGLGLSIVAGIVRGLGGTVTAGNATPQGAEFVIELPVRTSDHPPA</sequence>
<dbReference type="InterPro" id="IPR003661">
    <property type="entry name" value="HisK_dim/P_dom"/>
</dbReference>
<dbReference type="Proteomes" id="UP001476282">
    <property type="component" value="Unassembled WGS sequence"/>
</dbReference>
<dbReference type="PRINTS" id="PR00344">
    <property type="entry name" value="BCTRLSENSOR"/>
</dbReference>
<comment type="subcellular location">
    <subcellularLocation>
        <location evidence="2">Membrane</location>
        <topology evidence="2">Multi-pass membrane protein</topology>
    </subcellularLocation>
</comment>
<evidence type="ECO:0000313" key="15">
    <source>
        <dbReference type="EMBL" id="GAA5482601.1"/>
    </source>
</evidence>
<dbReference type="InterPro" id="IPR003594">
    <property type="entry name" value="HATPase_dom"/>
</dbReference>
<feature type="transmembrane region" description="Helical" evidence="13">
    <location>
        <begin position="414"/>
        <end position="442"/>
    </location>
</feature>
<dbReference type="InterPro" id="IPR036097">
    <property type="entry name" value="HisK_dim/P_sf"/>
</dbReference>
<keyword evidence="10 13" id="KW-1133">Transmembrane helix</keyword>
<dbReference type="SMART" id="SM00388">
    <property type="entry name" value="HisKA"/>
    <property type="match status" value="1"/>
</dbReference>
<evidence type="ECO:0000256" key="5">
    <source>
        <dbReference type="ARBA" id="ARBA00022679"/>
    </source>
</evidence>
<keyword evidence="12 13" id="KW-0472">Membrane</keyword>
<name>A0ABP9UPJ1_9BACT</name>
<keyword evidence="5" id="KW-0808">Transferase</keyword>
<evidence type="ECO:0000313" key="16">
    <source>
        <dbReference type="Proteomes" id="UP001476282"/>
    </source>
</evidence>